<dbReference type="Pfam" id="PF00646">
    <property type="entry name" value="F-box"/>
    <property type="match status" value="1"/>
</dbReference>
<dbReference type="PANTHER" id="PTHR31672">
    <property type="entry name" value="BNACNNG10540D PROTEIN"/>
    <property type="match status" value="1"/>
</dbReference>
<proteinExistence type="predicted"/>
<gene>
    <name evidence="2" type="ORF">Ddye_014176</name>
</gene>
<protein>
    <recommendedName>
        <fullName evidence="1">F-box domain-containing protein</fullName>
    </recommendedName>
</protein>
<dbReference type="InterPro" id="IPR006527">
    <property type="entry name" value="F-box-assoc_dom_typ1"/>
</dbReference>
<dbReference type="InterPro" id="IPR001810">
    <property type="entry name" value="F-box_dom"/>
</dbReference>
<feature type="domain" description="F-box" evidence="1">
    <location>
        <begin position="1"/>
        <end position="47"/>
    </location>
</feature>
<dbReference type="PROSITE" id="PS50181">
    <property type="entry name" value="FBOX"/>
    <property type="match status" value="1"/>
</dbReference>
<name>A0AAD9X7Q1_9ROSI</name>
<dbReference type="Proteomes" id="UP001280121">
    <property type="component" value="Unassembled WGS sequence"/>
</dbReference>
<dbReference type="NCBIfam" id="TIGR01640">
    <property type="entry name" value="F_box_assoc_1"/>
    <property type="match status" value="1"/>
</dbReference>
<sequence>MSYIPSDLIEDILSRLPVKDLCRFSPTTKECETIQEEIVQGHVICELIGFGYVESIDDYKIVKLPWTETGGSRSEEVKVYSLKNRKWKSITSYFDSGFGFEGHGISAYVNGAIHFVVYYREDNKNEGNEYQTVIVAFDLVEDKLKALPPPDFMLTEAYRYCEPSAEVGHLGGCLCVLNQTDSRIELWIMKEYGVAASWTKLFITDELPPLCYLNNNQTHLVIVQPNKLMVWDSEDGLKQVEVTCIDGHWKIENLYMESLVSPNSIIMPSSTKKMKRQKTNSC</sequence>
<evidence type="ECO:0000313" key="3">
    <source>
        <dbReference type="Proteomes" id="UP001280121"/>
    </source>
</evidence>
<organism evidence="2 3">
    <name type="scientific">Dipteronia dyeriana</name>
    <dbReference type="NCBI Taxonomy" id="168575"/>
    <lineage>
        <taxon>Eukaryota</taxon>
        <taxon>Viridiplantae</taxon>
        <taxon>Streptophyta</taxon>
        <taxon>Embryophyta</taxon>
        <taxon>Tracheophyta</taxon>
        <taxon>Spermatophyta</taxon>
        <taxon>Magnoliopsida</taxon>
        <taxon>eudicotyledons</taxon>
        <taxon>Gunneridae</taxon>
        <taxon>Pentapetalae</taxon>
        <taxon>rosids</taxon>
        <taxon>malvids</taxon>
        <taxon>Sapindales</taxon>
        <taxon>Sapindaceae</taxon>
        <taxon>Hippocastanoideae</taxon>
        <taxon>Acereae</taxon>
        <taxon>Dipteronia</taxon>
    </lineage>
</organism>
<dbReference type="SUPFAM" id="SSF50965">
    <property type="entry name" value="Galactose oxidase, central domain"/>
    <property type="match status" value="1"/>
</dbReference>
<accession>A0AAD9X7Q1</accession>
<dbReference type="InterPro" id="IPR036047">
    <property type="entry name" value="F-box-like_dom_sf"/>
</dbReference>
<evidence type="ECO:0000259" key="1">
    <source>
        <dbReference type="PROSITE" id="PS50181"/>
    </source>
</evidence>
<dbReference type="InterPro" id="IPR050796">
    <property type="entry name" value="SCF_F-box_component"/>
</dbReference>
<dbReference type="SUPFAM" id="SSF81383">
    <property type="entry name" value="F-box domain"/>
    <property type="match status" value="1"/>
</dbReference>
<reference evidence="2" key="1">
    <citation type="journal article" date="2023" name="Plant J.">
        <title>Genome sequences and population genomics provide insights into the demographic history, inbreeding, and mutation load of two 'living fossil' tree species of Dipteronia.</title>
        <authorList>
            <person name="Feng Y."/>
            <person name="Comes H.P."/>
            <person name="Chen J."/>
            <person name="Zhu S."/>
            <person name="Lu R."/>
            <person name="Zhang X."/>
            <person name="Li P."/>
            <person name="Qiu J."/>
            <person name="Olsen K.M."/>
            <person name="Qiu Y."/>
        </authorList>
    </citation>
    <scope>NUCLEOTIDE SEQUENCE</scope>
    <source>
        <strain evidence="2">KIB01</strain>
    </source>
</reference>
<evidence type="ECO:0000313" key="2">
    <source>
        <dbReference type="EMBL" id="KAK2654320.1"/>
    </source>
</evidence>
<keyword evidence="3" id="KW-1185">Reference proteome</keyword>
<dbReference type="Pfam" id="PF07734">
    <property type="entry name" value="FBA_1"/>
    <property type="match status" value="1"/>
</dbReference>
<dbReference type="InterPro" id="IPR017451">
    <property type="entry name" value="F-box-assoc_interact_dom"/>
</dbReference>
<dbReference type="InterPro" id="IPR011043">
    <property type="entry name" value="Gal_Oxase/kelch_b-propeller"/>
</dbReference>
<comment type="caution">
    <text evidence="2">The sequence shown here is derived from an EMBL/GenBank/DDBJ whole genome shotgun (WGS) entry which is preliminary data.</text>
</comment>
<dbReference type="AlphaFoldDB" id="A0AAD9X7Q1"/>
<dbReference type="EMBL" id="JANJYI010000004">
    <property type="protein sequence ID" value="KAK2654320.1"/>
    <property type="molecule type" value="Genomic_DNA"/>
</dbReference>
<dbReference type="PANTHER" id="PTHR31672:SF13">
    <property type="entry name" value="F-BOX PROTEIN CPR30-LIKE"/>
    <property type="match status" value="1"/>
</dbReference>